<keyword evidence="2" id="KW-1185">Reference proteome</keyword>
<evidence type="ECO:0000313" key="2">
    <source>
        <dbReference type="Proteomes" id="UP000250235"/>
    </source>
</evidence>
<dbReference type="Proteomes" id="UP000250235">
    <property type="component" value="Unassembled WGS sequence"/>
</dbReference>
<evidence type="ECO:0000313" key="1">
    <source>
        <dbReference type="EMBL" id="KZV46154.1"/>
    </source>
</evidence>
<gene>
    <name evidence="1" type="ORF">F511_23890</name>
</gene>
<dbReference type="AlphaFoldDB" id="A0A2Z7CNG9"/>
<accession>A0A2Z7CNG9</accession>
<protein>
    <submittedName>
        <fullName evidence="1">Uncharacterized protein</fullName>
    </submittedName>
</protein>
<reference evidence="1 2" key="1">
    <citation type="journal article" date="2015" name="Proc. Natl. Acad. Sci. U.S.A.">
        <title>The resurrection genome of Boea hygrometrica: A blueprint for survival of dehydration.</title>
        <authorList>
            <person name="Xiao L."/>
            <person name="Yang G."/>
            <person name="Zhang L."/>
            <person name="Yang X."/>
            <person name="Zhao S."/>
            <person name="Ji Z."/>
            <person name="Zhou Q."/>
            <person name="Hu M."/>
            <person name="Wang Y."/>
            <person name="Chen M."/>
            <person name="Xu Y."/>
            <person name="Jin H."/>
            <person name="Xiao X."/>
            <person name="Hu G."/>
            <person name="Bao F."/>
            <person name="Hu Y."/>
            <person name="Wan P."/>
            <person name="Li L."/>
            <person name="Deng X."/>
            <person name="Kuang T."/>
            <person name="Xiang C."/>
            <person name="Zhu J.K."/>
            <person name="Oliver M.J."/>
            <person name="He Y."/>
        </authorList>
    </citation>
    <scope>NUCLEOTIDE SEQUENCE [LARGE SCALE GENOMIC DNA]</scope>
    <source>
        <strain evidence="2">cv. XS01</strain>
    </source>
</reference>
<name>A0A2Z7CNG9_9LAMI</name>
<dbReference type="EMBL" id="KQ995697">
    <property type="protein sequence ID" value="KZV46154.1"/>
    <property type="molecule type" value="Genomic_DNA"/>
</dbReference>
<organism evidence="1 2">
    <name type="scientific">Dorcoceras hygrometricum</name>
    <dbReference type="NCBI Taxonomy" id="472368"/>
    <lineage>
        <taxon>Eukaryota</taxon>
        <taxon>Viridiplantae</taxon>
        <taxon>Streptophyta</taxon>
        <taxon>Embryophyta</taxon>
        <taxon>Tracheophyta</taxon>
        <taxon>Spermatophyta</taxon>
        <taxon>Magnoliopsida</taxon>
        <taxon>eudicotyledons</taxon>
        <taxon>Gunneridae</taxon>
        <taxon>Pentapetalae</taxon>
        <taxon>asterids</taxon>
        <taxon>lamiids</taxon>
        <taxon>Lamiales</taxon>
        <taxon>Gesneriaceae</taxon>
        <taxon>Didymocarpoideae</taxon>
        <taxon>Trichosporeae</taxon>
        <taxon>Loxocarpinae</taxon>
        <taxon>Dorcoceras</taxon>
    </lineage>
</organism>
<sequence>MFSKEDYDDWKIRMQAHLAAQDDDMWSVITDGPIKIMKANTAIAISAGAPEWVEKRRYEYTTEEKRNRIWTAEGSTRRFDDYSPSANTQSPSLAPGELLATTNKKQTQLLFTNNDIFRTASQSQFVTDSIEYDSEIQMI</sequence>
<dbReference type="OrthoDB" id="1301741at2759"/>
<proteinExistence type="predicted"/>